<feature type="transmembrane region" description="Helical" evidence="1">
    <location>
        <begin position="245"/>
        <end position="267"/>
    </location>
</feature>
<dbReference type="InterPro" id="IPR036938">
    <property type="entry name" value="PAP2/HPO_sf"/>
</dbReference>
<keyword evidence="1" id="KW-0472">Membrane</keyword>
<feature type="transmembrane region" description="Helical" evidence="1">
    <location>
        <begin position="43"/>
        <end position="64"/>
    </location>
</feature>
<reference evidence="3 4" key="1">
    <citation type="submission" date="2023-03" db="EMBL/GenBank/DDBJ databases">
        <title>Altererythrobacter sp. CAU 1644 isolated from sand.</title>
        <authorList>
            <person name="Kim W."/>
        </authorList>
    </citation>
    <scope>NUCLEOTIDE SEQUENCE [LARGE SCALE GENOMIC DNA]</scope>
    <source>
        <strain evidence="3 4">CAU 1644</strain>
    </source>
</reference>
<feature type="transmembrane region" description="Helical" evidence="1">
    <location>
        <begin position="274"/>
        <end position="294"/>
    </location>
</feature>
<dbReference type="Gene3D" id="1.20.144.10">
    <property type="entry name" value="Phosphatidic acid phosphatase type 2/haloperoxidase"/>
    <property type="match status" value="1"/>
</dbReference>
<keyword evidence="1" id="KW-0812">Transmembrane</keyword>
<protein>
    <submittedName>
        <fullName evidence="3">Phosphatase PAP2 family protein</fullName>
    </submittedName>
</protein>
<dbReference type="EMBL" id="CP121106">
    <property type="protein sequence ID" value="WFL76100.1"/>
    <property type="molecule type" value="Genomic_DNA"/>
</dbReference>
<keyword evidence="1" id="KW-1133">Transmembrane helix</keyword>
<dbReference type="RefSeq" id="WP_278014866.1">
    <property type="nucleotide sequence ID" value="NZ_CP121106.1"/>
</dbReference>
<feature type="transmembrane region" description="Helical" evidence="1">
    <location>
        <begin position="178"/>
        <end position="199"/>
    </location>
</feature>
<feature type="transmembrane region" description="Helical" evidence="1">
    <location>
        <begin position="12"/>
        <end position="31"/>
    </location>
</feature>
<dbReference type="Pfam" id="PF14378">
    <property type="entry name" value="PAP2_3"/>
    <property type="match status" value="1"/>
</dbReference>
<evidence type="ECO:0000259" key="2">
    <source>
        <dbReference type="Pfam" id="PF14378"/>
    </source>
</evidence>
<dbReference type="SUPFAM" id="SSF48317">
    <property type="entry name" value="Acid phosphatase/Vanadium-dependent haloperoxidase"/>
    <property type="match status" value="1"/>
</dbReference>
<evidence type="ECO:0000313" key="4">
    <source>
        <dbReference type="Proteomes" id="UP001215827"/>
    </source>
</evidence>
<gene>
    <name evidence="3" type="ORF">P7228_08785</name>
</gene>
<dbReference type="Proteomes" id="UP001215827">
    <property type="component" value="Chromosome"/>
</dbReference>
<name>A0ABY8FPR6_9SPHN</name>
<keyword evidence="4" id="KW-1185">Reference proteome</keyword>
<sequence length="335" mass="37555">MSDFRGKAASLYPYSVPIILTGLISAIASILPTNTNEYDFPPFIVFAFYTFVLIVICRPLWLVFSRHPEPTKQILTDIKDRWPWLIACLVSGFSLAQTVDMVMRIKVIIPELVPFYADPVFLKMDRILFFGQDAWRISHAIIGTGLTRLLDQIYVGWHFFQVALYVFATVNTNRMLQLRVVITVQLCWIFLGGAMALLASSVGPCFYKEFYGAETFTPLLTTLEEKGADWAILGFSYLLDPDSGIGAGISAMPSMHVSIATIFALVLRDWKPSYQVFAWLYALIIFLGSFHLGWHYAVDGIVAALATGAIWVATGKLVDHVGRHPERATNGQNRN</sequence>
<accession>A0ABY8FPR6</accession>
<evidence type="ECO:0000256" key="1">
    <source>
        <dbReference type="SAM" id="Phobius"/>
    </source>
</evidence>
<evidence type="ECO:0000313" key="3">
    <source>
        <dbReference type="EMBL" id="WFL76100.1"/>
    </source>
</evidence>
<organism evidence="3 4">
    <name type="scientific">Altererythrobacter arenosus</name>
    <dbReference type="NCBI Taxonomy" id="3032592"/>
    <lineage>
        <taxon>Bacteria</taxon>
        <taxon>Pseudomonadati</taxon>
        <taxon>Pseudomonadota</taxon>
        <taxon>Alphaproteobacteria</taxon>
        <taxon>Sphingomonadales</taxon>
        <taxon>Erythrobacteraceae</taxon>
        <taxon>Altererythrobacter</taxon>
    </lineage>
</organism>
<proteinExistence type="predicted"/>
<feature type="domain" description="Inositolphosphotransferase Aur1/Ipt1" evidence="2">
    <location>
        <begin position="124"/>
        <end position="312"/>
    </location>
</feature>
<dbReference type="InterPro" id="IPR026841">
    <property type="entry name" value="Aur1/Ipt1"/>
</dbReference>